<dbReference type="InterPro" id="IPR002397">
    <property type="entry name" value="Cyt_P450_B"/>
</dbReference>
<evidence type="ECO:0000313" key="3">
    <source>
        <dbReference type="Proteomes" id="UP001223390"/>
    </source>
</evidence>
<proteinExistence type="inferred from homology"/>
<dbReference type="PRINTS" id="PR00359">
    <property type="entry name" value="BP450"/>
</dbReference>
<reference evidence="2 3" key="1">
    <citation type="submission" date="2023-05" db="EMBL/GenBank/DDBJ databases">
        <title>Sequencing and Assembly of Streptomyces sp. NP73.</title>
        <authorList>
            <person name="Konwar A.N."/>
            <person name="Saikia K."/>
            <person name="Thakur D."/>
        </authorList>
    </citation>
    <scope>NUCLEOTIDE SEQUENCE [LARGE SCALE GENOMIC DNA]</scope>
    <source>
        <strain evidence="2 3">NP73</strain>
    </source>
</reference>
<organism evidence="2 3">
    <name type="scientific">Streptomyces katrae</name>
    <dbReference type="NCBI Taxonomy" id="68223"/>
    <lineage>
        <taxon>Bacteria</taxon>
        <taxon>Bacillati</taxon>
        <taxon>Actinomycetota</taxon>
        <taxon>Actinomycetes</taxon>
        <taxon>Kitasatosporales</taxon>
        <taxon>Streptomycetaceae</taxon>
        <taxon>Streptomyces</taxon>
    </lineage>
</organism>
<dbReference type="PANTHER" id="PTHR46696">
    <property type="entry name" value="P450, PUTATIVE (EUROFUNG)-RELATED"/>
    <property type="match status" value="1"/>
</dbReference>
<comment type="similarity">
    <text evidence="1">Belongs to the cytochrome P450 family.</text>
</comment>
<dbReference type="Proteomes" id="UP001223390">
    <property type="component" value="Unassembled WGS sequence"/>
</dbReference>
<protein>
    <submittedName>
        <fullName evidence="2">Cytochrome P450</fullName>
    </submittedName>
</protein>
<dbReference type="PANTHER" id="PTHR46696:SF1">
    <property type="entry name" value="CYTOCHROME P450 YJIB-RELATED"/>
    <property type="match status" value="1"/>
</dbReference>
<dbReference type="Gene3D" id="1.10.630.10">
    <property type="entry name" value="Cytochrome P450"/>
    <property type="match status" value="2"/>
</dbReference>
<dbReference type="RefSeq" id="WP_285341933.1">
    <property type="nucleotide sequence ID" value="NZ_JASITI010000012.1"/>
</dbReference>
<dbReference type="InterPro" id="IPR017972">
    <property type="entry name" value="Cyt_P450_CS"/>
</dbReference>
<evidence type="ECO:0000256" key="1">
    <source>
        <dbReference type="ARBA" id="ARBA00010617"/>
    </source>
</evidence>
<dbReference type="SUPFAM" id="SSF48264">
    <property type="entry name" value="Cytochrome P450"/>
    <property type="match status" value="1"/>
</dbReference>
<gene>
    <name evidence="2" type="ORF">QEZ40_000914</name>
</gene>
<dbReference type="PROSITE" id="PS00086">
    <property type="entry name" value="CYTOCHROME_P450"/>
    <property type="match status" value="1"/>
</dbReference>
<name>A0ABT7GSX7_9ACTN</name>
<comment type="caution">
    <text evidence="2">The sequence shown here is derived from an EMBL/GenBank/DDBJ whole genome shotgun (WGS) entry which is preliminary data.</text>
</comment>
<dbReference type="EMBL" id="JASITI010000012">
    <property type="protein sequence ID" value="MDK9496379.1"/>
    <property type="molecule type" value="Genomic_DNA"/>
</dbReference>
<accession>A0ABT7GSX7</accession>
<evidence type="ECO:0000313" key="2">
    <source>
        <dbReference type="EMBL" id="MDK9496379.1"/>
    </source>
</evidence>
<sequence>MTSTAQARARRRDRRVYLRSHPLLFGLLAATRGRAARRIGGTVLVHDAAAYREALTGIPLDRTAAGTTGGAAREALRGAGGVLFDQEGGGHRAGRRSLAEGLGAAGVEELRALWRPLLLRGVAPLGRGAEVDVVALARELAGSVAAALLGRAAGPLVLAEAASAAAAASVRGHLPGPPRPGAAAGTARAAERLRGVLGGGDALDAMVAVAAVNTTVAAVPRAVAWCADAGLWGQAADAGLRPRLAQELLRVTAASPVLPRVAAGAGSVGGCPVRGGDRLLLVARHAAGAHRRDPDGRDPAGAGVARLVFGAGPHVCPGARLATVLLEDVLEALAGYRPVVGRCRVDRRAALPGWRVLTVRAAS</sequence>
<keyword evidence="3" id="KW-1185">Reference proteome</keyword>
<dbReference type="InterPro" id="IPR036396">
    <property type="entry name" value="Cyt_P450_sf"/>
</dbReference>